<dbReference type="GO" id="GO:0012505">
    <property type="term" value="C:endomembrane system"/>
    <property type="evidence" value="ECO:0007669"/>
    <property type="project" value="UniProtKB-SubCell"/>
</dbReference>
<accession>A0A814BJD9</accession>
<reference evidence="12" key="1">
    <citation type="submission" date="2021-02" db="EMBL/GenBank/DDBJ databases">
        <authorList>
            <person name="Nowell W R."/>
        </authorList>
    </citation>
    <scope>NUCLEOTIDE SEQUENCE</scope>
</reference>
<dbReference type="Proteomes" id="UP000681722">
    <property type="component" value="Unassembled WGS sequence"/>
</dbReference>
<dbReference type="Proteomes" id="UP000663829">
    <property type="component" value="Unassembled WGS sequence"/>
</dbReference>
<evidence type="ECO:0000256" key="6">
    <source>
        <dbReference type="ARBA" id="ARBA00023065"/>
    </source>
</evidence>
<protein>
    <recommendedName>
        <fullName evidence="15">P2X purinoceptor</fullName>
    </recommendedName>
</protein>
<dbReference type="EMBL" id="CAJNOQ010001940">
    <property type="protein sequence ID" value="CAF0928686.1"/>
    <property type="molecule type" value="Genomic_DNA"/>
</dbReference>
<keyword evidence="5 11" id="KW-1133">Transmembrane helix</keyword>
<evidence type="ECO:0000256" key="11">
    <source>
        <dbReference type="SAM" id="Phobius"/>
    </source>
</evidence>
<keyword evidence="4 11" id="KW-0812">Transmembrane</keyword>
<dbReference type="EMBL" id="CAJOBC010001939">
    <property type="protein sequence ID" value="CAF3706958.1"/>
    <property type="molecule type" value="Genomic_DNA"/>
</dbReference>
<evidence type="ECO:0000313" key="13">
    <source>
        <dbReference type="EMBL" id="CAF3706958.1"/>
    </source>
</evidence>
<evidence type="ECO:0000256" key="10">
    <source>
        <dbReference type="SAM" id="MobiDB-lite"/>
    </source>
</evidence>
<keyword evidence="7 11" id="KW-0472">Membrane</keyword>
<dbReference type="InterPro" id="IPR027309">
    <property type="entry name" value="P2X_extracellular_dom_sf"/>
</dbReference>
<dbReference type="GO" id="GO:0033198">
    <property type="term" value="P:response to ATP"/>
    <property type="evidence" value="ECO:0007669"/>
    <property type="project" value="InterPro"/>
</dbReference>
<evidence type="ECO:0000313" key="12">
    <source>
        <dbReference type="EMBL" id="CAF0928686.1"/>
    </source>
</evidence>
<dbReference type="GO" id="GO:0001614">
    <property type="term" value="F:purinergic nucleotide receptor activity"/>
    <property type="evidence" value="ECO:0007669"/>
    <property type="project" value="InterPro"/>
</dbReference>
<dbReference type="GO" id="GO:0070588">
    <property type="term" value="P:calcium ion transmembrane transport"/>
    <property type="evidence" value="ECO:0007669"/>
    <property type="project" value="TreeGrafter"/>
</dbReference>
<dbReference type="PANTHER" id="PTHR10125:SF31">
    <property type="entry name" value="P2X RECEPTOR E"/>
    <property type="match status" value="1"/>
</dbReference>
<dbReference type="GO" id="GO:0004931">
    <property type="term" value="F:extracellularly ATP-gated monoatomic cation channel activity"/>
    <property type="evidence" value="ECO:0007669"/>
    <property type="project" value="InterPro"/>
</dbReference>
<evidence type="ECO:0000313" key="14">
    <source>
        <dbReference type="Proteomes" id="UP000663829"/>
    </source>
</evidence>
<dbReference type="Gene3D" id="1.10.287.940">
    <property type="entry name" value="atp-gated p2x4 ion channel"/>
    <property type="match status" value="1"/>
</dbReference>
<sequence length="526" mass="60252">MARSLLSPVLKLFHPQTIKEAIYDFATEYETPKVVTIHSLKFTLLLRVIQVVILLYGVFYLLIYEKGYQKQDTTIISCVTLKVKGIGYTKPTVEKELTIIDVADYVIPALENSAIFIMTSFIRTDQMLSKCEEAISVDEANCTSDEDCKRNIDPSNTNGRWTGNCLIKENATNGLCEIAGWCPAENDRIPPDRIQDILNFTIFLKNFIEFPEFNVIRKNIPDNMQPCVFDENKDKTCPIFRLSQIIEAVESEADERDLMLKYGGVIKIKLDWDCNFDFDPKRCVPIYSFGRLDAKYKDEKFSKGFNFRFASHWKRTSRSYRILTKAFGLRFIISVSGKGGRFDIITLTFNIGSIIGIFGLASILCDIVMLHLCRNAHLYKQHIFQRVDKTTIKSALVQMITAVSPKQMQIEQETNDDHRYSTGKVLLKRSLSLDDQRLDREIMFDHHPCVTKTSRDILLTDSPSTIRPLVIRNDNTKSSVNDKPAKRVSPFNGRVKFQIPMLKEAPEKLQNPFSSYPLDDVNNAHS</sequence>
<dbReference type="GO" id="GO:0098794">
    <property type="term" value="C:postsynapse"/>
    <property type="evidence" value="ECO:0007669"/>
    <property type="project" value="GOC"/>
</dbReference>
<feature type="region of interest" description="Disordered" evidence="10">
    <location>
        <begin position="503"/>
        <end position="526"/>
    </location>
</feature>
<keyword evidence="9" id="KW-0407">Ion channel</keyword>
<dbReference type="OrthoDB" id="494673at2759"/>
<dbReference type="NCBIfam" id="TIGR00863">
    <property type="entry name" value="P2X"/>
    <property type="match status" value="1"/>
</dbReference>
<evidence type="ECO:0000256" key="8">
    <source>
        <dbReference type="ARBA" id="ARBA00023286"/>
    </source>
</evidence>
<name>A0A814BJD9_9BILA</name>
<evidence type="ECO:0000256" key="1">
    <source>
        <dbReference type="ARBA" id="ARBA00004308"/>
    </source>
</evidence>
<keyword evidence="8" id="KW-1071">Ligand-gated ion channel</keyword>
<dbReference type="PANTHER" id="PTHR10125">
    <property type="entry name" value="P2X PURINOCEPTOR"/>
    <property type="match status" value="1"/>
</dbReference>
<dbReference type="Gene3D" id="2.60.490.10">
    <property type="entry name" value="atp-gated p2x4 ion channel domain"/>
    <property type="match status" value="1"/>
</dbReference>
<dbReference type="Pfam" id="PF00864">
    <property type="entry name" value="P2X_receptor"/>
    <property type="match status" value="1"/>
</dbReference>
<evidence type="ECO:0008006" key="15">
    <source>
        <dbReference type="Google" id="ProtNLM"/>
    </source>
</evidence>
<feature type="transmembrane region" description="Helical" evidence="11">
    <location>
        <begin position="351"/>
        <end position="373"/>
    </location>
</feature>
<comment type="subcellular location">
    <subcellularLocation>
        <location evidence="1">Endomembrane system</location>
    </subcellularLocation>
</comment>
<organism evidence="12 14">
    <name type="scientific">Didymodactylos carnosus</name>
    <dbReference type="NCBI Taxonomy" id="1234261"/>
    <lineage>
        <taxon>Eukaryota</taxon>
        <taxon>Metazoa</taxon>
        <taxon>Spiralia</taxon>
        <taxon>Gnathifera</taxon>
        <taxon>Rotifera</taxon>
        <taxon>Eurotatoria</taxon>
        <taxon>Bdelloidea</taxon>
        <taxon>Philodinida</taxon>
        <taxon>Philodinidae</taxon>
        <taxon>Didymodactylos</taxon>
    </lineage>
</organism>
<gene>
    <name evidence="12" type="ORF">GPM918_LOCUS10062</name>
    <name evidence="13" type="ORF">SRO942_LOCUS10060</name>
</gene>
<dbReference type="AlphaFoldDB" id="A0A814BJD9"/>
<evidence type="ECO:0000256" key="9">
    <source>
        <dbReference type="ARBA" id="ARBA00023303"/>
    </source>
</evidence>
<dbReference type="PRINTS" id="PR01307">
    <property type="entry name" value="P2XRECEPTOR"/>
</dbReference>
<evidence type="ECO:0000256" key="2">
    <source>
        <dbReference type="ARBA" id="ARBA00009848"/>
    </source>
</evidence>
<evidence type="ECO:0000256" key="3">
    <source>
        <dbReference type="ARBA" id="ARBA00022448"/>
    </source>
</evidence>
<comment type="caution">
    <text evidence="12">The sequence shown here is derived from an EMBL/GenBank/DDBJ whole genome shotgun (WGS) entry which is preliminary data.</text>
</comment>
<keyword evidence="3" id="KW-0813">Transport</keyword>
<dbReference type="InterPro" id="IPR059116">
    <property type="entry name" value="P2X_receptor"/>
</dbReference>
<evidence type="ECO:0000256" key="4">
    <source>
        <dbReference type="ARBA" id="ARBA00022692"/>
    </source>
</evidence>
<keyword evidence="14" id="KW-1185">Reference proteome</keyword>
<feature type="transmembrane region" description="Helical" evidence="11">
    <location>
        <begin position="44"/>
        <end position="63"/>
    </location>
</feature>
<proteinExistence type="inferred from homology"/>
<evidence type="ECO:0000256" key="7">
    <source>
        <dbReference type="ARBA" id="ARBA00023136"/>
    </source>
</evidence>
<keyword evidence="6" id="KW-0406">Ion transport</keyword>
<comment type="similarity">
    <text evidence="2">Belongs to the P2X receptor family.</text>
</comment>
<evidence type="ECO:0000256" key="5">
    <source>
        <dbReference type="ARBA" id="ARBA00022989"/>
    </source>
</evidence>
<dbReference type="GO" id="GO:0005886">
    <property type="term" value="C:plasma membrane"/>
    <property type="evidence" value="ECO:0007669"/>
    <property type="project" value="InterPro"/>
</dbReference>
<dbReference type="InterPro" id="IPR001429">
    <property type="entry name" value="P2X_purnocptor"/>
</dbReference>